<dbReference type="AlphaFoldDB" id="A0AAD8YPW3"/>
<evidence type="ECO:0000256" key="2">
    <source>
        <dbReference type="SAM" id="MobiDB-lite"/>
    </source>
</evidence>
<dbReference type="Gene3D" id="1.10.472.10">
    <property type="entry name" value="Cyclin-like"/>
    <property type="match status" value="1"/>
</dbReference>
<evidence type="ECO:0008006" key="5">
    <source>
        <dbReference type="Google" id="ProtNLM"/>
    </source>
</evidence>
<reference evidence="3" key="1">
    <citation type="submission" date="2023-03" db="EMBL/GenBank/DDBJ databases">
        <title>Electrophorus voltai genome.</title>
        <authorList>
            <person name="Bian C."/>
        </authorList>
    </citation>
    <scope>NUCLEOTIDE SEQUENCE</scope>
    <source>
        <strain evidence="3">CB-2022</strain>
        <tissue evidence="3">Muscle</tissue>
    </source>
</reference>
<dbReference type="GO" id="GO:0016533">
    <property type="term" value="C:protein kinase 5 complex"/>
    <property type="evidence" value="ECO:0007669"/>
    <property type="project" value="InterPro"/>
</dbReference>
<evidence type="ECO:0000256" key="1">
    <source>
        <dbReference type="ARBA" id="ARBA00010175"/>
    </source>
</evidence>
<dbReference type="Pfam" id="PF03261">
    <property type="entry name" value="CDK5_activator"/>
    <property type="match status" value="1"/>
</dbReference>
<dbReference type="InterPro" id="IPR036915">
    <property type="entry name" value="Cyclin-like_sf"/>
</dbReference>
<evidence type="ECO:0000313" key="4">
    <source>
        <dbReference type="Proteomes" id="UP001239994"/>
    </source>
</evidence>
<dbReference type="InterPro" id="IPR004944">
    <property type="entry name" value="CDK5_activator"/>
</dbReference>
<name>A0AAD8YPW3_9TELE</name>
<dbReference type="PANTHER" id="PTHR23401:SF0">
    <property type="entry name" value="CYCLIN-DEPENDENT KINASE 5 ACTIVATOR"/>
    <property type="match status" value="1"/>
</dbReference>
<feature type="non-terminal residue" evidence="3">
    <location>
        <position position="282"/>
    </location>
</feature>
<keyword evidence="4" id="KW-1185">Reference proteome</keyword>
<organism evidence="3 4">
    <name type="scientific">Electrophorus voltai</name>
    <dbReference type="NCBI Taxonomy" id="2609070"/>
    <lineage>
        <taxon>Eukaryota</taxon>
        <taxon>Metazoa</taxon>
        <taxon>Chordata</taxon>
        <taxon>Craniata</taxon>
        <taxon>Vertebrata</taxon>
        <taxon>Euteleostomi</taxon>
        <taxon>Actinopterygii</taxon>
        <taxon>Neopterygii</taxon>
        <taxon>Teleostei</taxon>
        <taxon>Ostariophysi</taxon>
        <taxon>Gymnotiformes</taxon>
        <taxon>Gymnotoidei</taxon>
        <taxon>Gymnotidae</taxon>
        <taxon>Electrophorus</taxon>
    </lineage>
</organism>
<proteinExistence type="inferred from homology"/>
<dbReference type="GO" id="GO:0005737">
    <property type="term" value="C:cytoplasm"/>
    <property type="evidence" value="ECO:0007669"/>
    <property type="project" value="TreeGrafter"/>
</dbReference>
<dbReference type="SUPFAM" id="SSF47954">
    <property type="entry name" value="Cyclin-like"/>
    <property type="match status" value="1"/>
</dbReference>
<dbReference type="GO" id="GO:0007411">
    <property type="term" value="P:axon guidance"/>
    <property type="evidence" value="ECO:0007669"/>
    <property type="project" value="TreeGrafter"/>
</dbReference>
<dbReference type="PANTHER" id="PTHR23401">
    <property type="entry name" value="CYCLIN DEPENDANT KINASE-5 ACTIVATOR"/>
    <property type="match status" value="1"/>
</dbReference>
<dbReference type="GO" id="GO:0061575">
    <property type="term" value="F:cyclin-dependent protein serine/threonine kinase activator activity"/>
    <property type="evidence" value="ECO:0007669"/>
    <property type="project" value="InterPro"/>
</dbReference>
<gene>
    <name evidence="3" type="ORF">P4O66_023122</name>
</gene>
<feature type="region of interest" description="Disordered" evidence="2">
    <location>
        <begin position="39"/>
        <end position="74"/>
    </location>
</feature>
<dbReference type="GO" id="GO:0030426">
    <property type="term" value="C:growth cone"/>
    <property type="evidence" value="ECO:0007669"/>
    <property type="project" value="TreeGrafter"/>
</dbReference>
<feature type="compositionally biased region" description="Polar residues" evidence="2">
    <location>
        <begin position="63"/>
        <end position="72"/>
    </location>
</feature>
<comment type="caution">
    <text evidence="3">The sequence shown here is derived from an EMBL/GenBank/DDBJ whole genome shotgun (WGS) entry which is preliminary data.</text>
</comment>
<accession>A0AAD8YPW3</accession>
<dbReference type="Proteomes" id="UP001239994">
    <property type="component" value="Unassembled WGS sequence"/>
</dbReference>
<protein>
    <recommendedName>
        <fullName evidence="5">Cyclin-dependent kinase 5 activator 1</fullName>
    </recommendedName>
</protein>
<sequence>WKNLLEKTISSASGGIEATEQGSTAPSAVLRLHGNQVGRLDGSLSEESGSIERDSQSDDENVLTPTIPTDQSEAYMHTGGQGYVGGQAKVADAALQDGHHLFILGRAMSPTASKPERLGQASTQSMPRLLMQSSTNELLTCLGVFLCRRCCLLKDLTADEPVQWLRIVDRYVTLTEWQEQSFLIPSTVVFLYMLCRDIISAEVATKEELQAVLLTCLYVSCSYMCEEISYPAKAFLVEENKGAFWARSLDIANRMSGKMLQINNDPQYFWQVFTDLKNKMVH</sequence>
<dbReference type="GO" id="GO:0019901">
    <property type="term" value="F:protein kinase binding"/>
    <property type="evidence" value="ECO:0007669"/>
    <property type="project" value="TreeGrafter"/>
</dbReference>
<dbReference type="EMBL" id="JAROKS010000960">
    <property type="protein sequence ID" value="KAK1783908.1"/>
    <property type="molecule type" value="Genomic_DNA"/>
</dbReference>
<comment type="similarity">
    <text evidence="1">Belongs to the cyclin-dependent kinase 5 activator family.</text>
</comment>
<evidence type="ECO:0000313" key="3">
    <source>
        <dbReference type="EMBL" id="KAK1783908.1"/>
    </source>
</evidence>